<dbReference type="EMBL" id="BNJG01000001">
    <property type="protein sequence ID" value="GHO53314.1"/>
    <property type="molecule type" value="Genomic_DNA"/>
</dbReference>
<name>A0ABQ3UKQ8_9CHLR</name>
<protein>
    <recommendedName>
        <fullName evidence="3">DUF3037 domain-containing protein</fullName>
    </recommendedName>
</protein>
<accession>A0ABQ3UKQ8</accession>
<dbReference type="Proteomes" id="UP000654345">
    <property type="component" value="Unassembled WGS sequence"/>
</dbReference>
<keyword evidence="2" id="KW-1185">Reference proteome</keyword>
<gene>
    <name evidence="1" type="ORF">KSB_17890</name>
</gene>
<evidence type="ECO:0000313" key="1">
    <source>
        <dbReference type="EMBL" id="GHO53314.1"/>
    </source>
</evidence>
<evidence type="ECO:0000313" key="2">
    <source>
        <dbReference type="Proteomes" id="UP000654345"/>
    </source>
</evidence>
<dbReference type="RefSeq" id="WP_201370157.1">
    <property type="nucleotide sequence ID" value="NZ_BNJG01000001.1"/>
</dbReference>
<sequence length="136" mass="15048">MPANSSYDYALVRVVPSVERGECLNVGVILFCRTRQFLCARIELDEHRLLALDPDIDVAAVREHLETIALICEGKAEGGPIAHLSLSERFHWLVAPRSAIIQISAVHSGLCSDPAAALQHLLDTMVRLRKQKIVRA</sequence>
<dbReference type="Pfam" id="PF11236">
    <property type="entry name" value="DUF3037"/>
    <property type="match status" value="1"/>
</dbReference>
<organism evidence="1 2">
    <name type="scientific">Ktedonobacter robiniae</name>
    <dbReference type="NCBI Taxonomy" id="2778365"/>
    <lineage>
        <taxon>Bacteria</taxon>
        <taxon>Bacillati</taxon>
        <taxon>Chloroflexota</taxon>
        <taxon>Ktedonobacteria</taxon>
        <taxon>Ktedonobacterales</taxon>
        <taxon>Ktedonobacteraceae</taxon>
        <taxon>Ktedonobacter</taxon>
    </lineage>
</organism>
<comment type="caution">
    <text evidence="1">The sequence shown here is derived from an EMBL/GenBank/DDBJ whole genome shotgun (WGS) entry which is preliminary data.</text>
</comment>
<evidence type="ECO:0008006" key="3">
    <source>
        <dbReference type="Google" id="ProtNLM"/>
    </source>
</evidence>
<dbReference type="InterPro" id="IPR021398">
    <property type="entry name" value="DUF3037"/>
</dbReference>
<proteinExistence type="predicted"/>
<reference evidence="1 2" key="1">
    <citation type="journal article" date="2021" name="Int. J. Syst. Evol. Microbiol.">
        <title>Reticulibacter mediterranei gen. nov., sp. nov., within the new family Reticulibacteraceae fam. nov., and Ktedonospora formicarum gen. nov., sp. nov., Ktedonobacter robiniae sp. nov., Dictyobacter formicarum sp. nov. and Dictyobacter arantiisoli sp. nov., belonging to the class Ktedonobacteria.</title>
        <authorList>
            <person name="Yabe S."/>
            <person name="Zheng Y."/>
            <person name="Wang C.M."/>
            <person name="Sakai Y."/>
            <person name="Abe K."/>
            <person name="Yokota A."/>
            <person name="Donadio S."/>
            <person name="Cavaletti L."/>
            <person name="Monciardini P."/>
        </authorList>
    </citation>
    <scope>NUCLEOTIDE SEQUENCE [LARGE SCALE GENOMIC DNA]</scope>
    <source>
        <strain evidence="1 2">SOSP1-30</strain>
    </source>
</reference>